<protein>
    <submittedName>
        <fullName evidence="1">Uncharacterized protein</fullName>
    </submittedName>
</protein>
<proteinExistence type="predicted"/>
<dbReference type="EMBL" id="AAWS01000011">
    <property type="protein sequence ID" value="EAY29319.1"/>
    <property type="molecule type" value="Genomic_DNA"/>
</dbReference>
<sequence length="59" mass="6902">MFYHCLGIHHRNNVAVLKPKKGKVAGKVDKNRGSKLTEKKCSTFRYLILKKKVFRMIQN</sequence>
<keyword evidence="2" id="KW-1185">Reference proteome</keyword>
<gene>
    <name evidence="1" type="ORF">M23134_01374</name>
</gene>
<comment type="caution">
    <text evidence="1">The sequence shown here is derived from an EMBL/GenBank/DDBJ whole genome shotgun (WGS) entry which is preliminary data.</text>
</comment>
<reference evidence="1 2" key="1">
    <citation type="submission" date="2007-01" db="EMBL/GenBank/DDBJ databases">
        <authorList>
            <person name="Haygood M."/>
            <person name="Podell S."/>
            <person name="Anderson C."/>
            <person name="Hopkinson B."/>
            <person name="Roe K."/>
            <person name="Barbeau K."/>
            <person name="Gaasterland T."/>
            <person name="Ferriera S."/>
            <person name="Johnson J."/>
            <person name="Kravitz S."/>
            <person name="Beeson K."/>
            <person name="Sutton G."/>
            <person name="Rogers Y.-H."/>
            <person name="Friedman R."/>
            <person name="Frazier M."/>
            <person name="Venter J.C."/>
        </authorList>
    </citation>
    <scope>NUCLEOTIDE SEQUENCE [LARGE SCALE GENOMIC DNA]</scope>
    <source>
        <strain evidence="1 2">ATCC 23134</strain>
    </source>
</reference>
<dbReference type="Proteomes" id="UP000004095">
    <property type="component" value="Unassembled WGS sequence"/>
</dbReference>
<evidence type="ECO:0000313" key="2">
    <source>
        <dbReference type="Proteomes" id="UP000004095"/>
    </source>
</evidence>
<evidence type="ECO:0000313" key="1">
    <source>
        <dbReference type="EMBL" id="EAY29319.1"/>
    </source>
</evidence>
<accession>A1ZJL6</accession>
<dbReference type="AlphaFoldDB" id="A1ZJL6"/>
<name>A1ZJL6_MICM2</name>
<organism evidence="1 2">
    <name type="scientific">Microscilla marina ATCC 23134</name>
    <dbReference type="NCBI Taxonomy" id="313606"/>
    <lineage>
        <taxon>Bacteria</taxon>
        <taxon>Pseudomonadati</taxon>
        <taxon>Bacteroidota</taxon>
        <taxon>Cytophagia</taxon>
        <taxon>Cytophagales</taxon>
        <taxon>Microscillaceae</taxon>
        <taxon>Microscilla</taxon>
    </lineage>
</organism>